<name>A0A839Q5M3_MYCIR</name>
<accession>A0A839Q5M3</accession>
<dbReference type="PANTHER" id="PTHR43857">
    <property type="entry name" value="BLR7761 PROTEIN"/>
    <property type="match status" value="1"/>
</dbReference>
<dbReference type="SUPFAM" id="SSF55298">
    <property type="entry name" value="YjgF-like"/>
    <property type="match status" value="1"/>
</dbReference>
<dbReference type="CDD" id="cd06152">
    <property type="entry name" value="YjgF_YER057c_UK114_like_4"/>
    <property type="match status" value="1"/>
</dbReference>
<protein>
    <submittedName>
        <fullName evidence="1">Enamine deaminase RidA (YjgF/YER057c/UK114 family)</fullName>
    </submittedName>
</protein>
<proteinExistence type="predicted"/>
<evidence type="ECO:0000313" key="2">
    <source>
        <dbReference type="Proteomes" id="UP000550501"/>
    </source>
</evidence>
<dbReference type="PANTHER" id="PTHR43857:SF1">
    <property type="entry name" value="YJGH FAMILY PROTEIN"/>
    <property type="match status" value="1"/>
</dbReference>
<dbReference type="Proteomes" id="UP000550501">
    <property type="component" value="Unassembled WGS sequence"/>
</dbReference>
<keyword evidence="2" id="KW-1185">Reference proteome</keyword>
<reference evidence="1 2" key="1">
    <citation type="submission" date="2020-08" db="EMBL/GenBank/DDBJ databases">
        <title>The Agave Microbiome: Exploring the role of microbial communities in plant adaptations to desert environments.</title>
        <authorList>
            <person name="Partida-Martinez L.P."/>
        </authorList>
    </citation>
    <scope>NUCLEOTIDE SEQUENCE [LARGE SCALE GENOMIC DNA]</scope>
    <source>
        <strain evidence="1 2">AT2.18</strain>
    </source>
</reference>
<dbReference type="Pfam" id="PF01042">
    <property type="entry name" value="Ribonuc_L-PSP"/>
    <property type="match status" value="1"/>
</dbReference>
<dbReference type="RefSeq" id="WP_183468041.1">
    <property type="nucleotide sequence ID" value="NZ_JACHVU010000004.1"/>
</dbReference>
<dbReference type="InterPro" id="IPR006175">
    <property type="entry name" value="YjgF/YER057c/UK114"/>
</dbReference>
<sequence>MTDVEFFNTPGYGEKLRETLHYSQAVRIGDRVEISGQGGVDDDLNIPDSLEEEIVLAFDNVERTLATAGAGWGDVVHVNSYHVASEADAIGAAHNDVMVAQFRARMPERAPIWTQTGVTVLGLPGMRVEIRVTAILGK</sequence>
<dbReference type="InterPro" id="IPR035959">
    <property type="entry name" value="RutC-like_sf"/>
</dbReference>
<comment type="caution">
    <text evidence="1">The sequence shown here is derived from an EMBL/GenBank/DDBJ whole genome shotgun (WGS) entry which is preliminary data.</text>
</comment>
<gene>
    <name evidence="1" type="ORF">FHR72_002256</name>
</gene>
<dbReference type="AlphaFoldDB" id="A0A839Q5M3"/>
<evidence type="ECO:0000313" key="1">
    <source>
        <dbReference type="EMBL" id="MBB2990783.1"/>
    </source>
</evidence>
<organism evidence="1 2">
    <name type="scientific">Mycolicibacterium iranicum</name>
    <name type="common">Mycobacterium iranicum</name>
    <dbReference type="NCBI Taxonomy" id="912594"/>
    <lineage>
        <taxon>Bacteria</taxon>
        <taxon>Bacillati</taxon>
        <taxon>Actinomycetota</taxon>
        <taxon>Actinomycetes</taxon>
        <taxon>Mycobacteriales</taxon>
        <taxon>Mycobacteriaceae</taxon>
        <taxon>Mycolicibacterium</taxon>
    </lineage>
</organism>
<dbReference type="EMBL" id="JACHVU010000004">
    <property type="protein sequence ID" value="MBB2990783.1"/>
    <property type="molecule type" value="Genomic_DNA"/>
</dbReference>
<dbReference type="Gene3D" id="3.30.1330.40">
    <property type="entry name" value="RutC-like"/>
    <property type="match status" value="1"/>
</dbReference>